<dbReference type="EMBL" id="VOSK01000016">
    <property type="protein sequence ID" value="MPR25074.1"/>
    <property type="molecule type" value="Genomic_DNA"/>
</dbReference>
<dbReference type="RefSeq" id="WP_152710457.1">
    <property type="nucleotide sequence ID" value="NZ_VOSJ01000016.1"/>
</dbReference>
<dbReference type="Proteomes" id="UP000403266">
    <property type="component" value="Unassembled WGS sequence"/>
</dbReference>
<accession>A0A5N7MFX4</accession>
<proteinExistence type="predicted"/>
<sequence>MNDTKFHNNESNNGALLPRIYSPTFQPLLQSLLATLADIDFDYEQEREKLSINSPDTNIKIRALEKLKARHYERRQPYIQQLAILQKRMMELRA</sequence>
<evidence type="ECO:0008006" key="3">
    <source>
        <dbReference type="Google" id="ProtNLM"/>
    </source>
</evidence>
<name>A0A5N7MFX4_9HYPH</name>
<reference evidence="1 2" key="1">
    <citation type="journal article" date="2019" name="Syst. Appl. Microbiol.">
        <title>Microvirga tunisiensis sp. nov., a root nodule symbiotic bacterium isolated from Lupinus micranthus and L. luteus grown in Northern Tunisia.</title>
        <authorList>
            <person name="Msaddak A."/>
            <person name="Rejili M."/>
            <person name="Duran D."/>
            <person name="Mars M."/>
            <person name="Palacios J.M."/>
            <person name="Ruiz-Argueso T."/>
            <person name="Rey L."/>
            <person name="Imperial J."/>
        </authorList>
    </citation>
    <scope>NUCLEOTIDE SEQUENCE [LARGE SCALE GENOMIC DNA]</scope>
    <source>
        <strain evidence="1 2">Lmie10</strain>
    </source>
</reference>
<keyword evidence="2" id="KW-1185">Reference proteome</keyword>
<gene>
    <name evidence="1" type="ORF">FS320_07455</name>
</gene>
<evidence type="ECO:0000313" key="2">
    <source>
        <dbReference type="Proteomes" id="UP000403266"/>
    </source>
</evidence>
<evidence type="ECO:0000313" key="1">
    <source>
        <dbReference type="EMBL" id="MPR25074.1"/>
    </source>
</evidence>
<organism evidence="1 2">
    <name type="scientific">Microvirga tunisiensis</name>
    <dbReference type="NCBI Taxonomy" id="2108360"/>
    <lineage>
        <taxon>Bacteria</taxon>
        <taxon>Pseudomonadati</taxon>
        <taxon>Pseudomonadota</taxon>
        <taxon>Alphaproteobacteria</taxon>
        <taxon>Hyphomicrobiales</taxon>
        <taxon>Methylobacteriaceae</taxon>
        <taxon>Microvirga</taxon>
    </lineage>
</organism>
<dbReference type="OrthoDB" id="8020151at2"/>
<protein>
    <recommendedName>
        <fullName evidence="3">DUF465 domain-containing protein</fullName>
    </recommendedName>
</protein>
<dbReference type="AlphaFoldDB" id="A0A5N7MFX4"/>
<comment type="caution">
    <text evidence="1">The sequence shown here is derived from an EMBL/GenBank/DDBJ whole genome shotgun (WGS) entry which is preliminary data.</text>
</comment>